<protein>
    <recommendedName>
        <fullName evidence="3">DUF6286 domain-containing protein</fullName>
    </recommendedName>
</protein>
<evidence type="ECO:0000259" key="3">
    <source>
        <dbReference type="Pfam" id="PF19803"/>
    </source>
</evidence>
<keyword evidence="2" id="KW-1133">Transmembrane helix</keyword>
<dbReference type="EMBL" id="WEGH01000003">
    <property type="protein sequence ID" value="MQY06706.1"/>
    <property type="molecule type" value="Genomic_DNA"/>
</dbReference>
<dbReference type="OrthoDB" id="3529404at2"/>
<sequence length="206" mass="21794">MTTHAGPIPHAKPAPAAPAGGAADRRARRAFRPRRILTSLLAALLLTAAGVLTALEAITALADRPARIVPYPRIEHWAQGTAWRDWAPLTIAAAVAVVGAFFLLAGLLPGRPRLVPLHGDDPDLLIGVTRHGLKAAASDAAARVEGVRHVRKVKLGKHKITMTVATSLRVAEGLQDKVTEAVRQRLADLGPVPARRVTVKVRTKGG</sequence>
<evidence type="ECO:0000256" key="2">
    <source>
        <dbReference type="SAM" id="Phobius"/>
    </source>
</evidence>
<accession>A0A7K0C057</accession>
<gene>
    <name evidence="4" type="ORF">ACRB68_48010</name>
</gene>
<keyword evidence="5" id="KW-1185">Reference proteome</keyword>
<proteinExistence type="predicted"/>
<reference evidence="4 5" key="1">
    <citation type="submission" date="2019-10" db="EMBL/GenBank/DDBJ databases">
        <title>Actinomadura rubteroloni sp. nov. and Actinomadura macrotermitis sp. nov., isolated from the gut of fungus growing-termite Macrotermes natalensis.</title>
        <authorList>
            <person name="Benndorf R."/>
            <person name="Martin K."/>
            <person name="Kuefner M."/>
            <person name="De Beer W."/>
            <person name="Kaster A.-K."/>
            <person name="Vollmers J."/>
            <person name="Poulsen M."/>
            <person name="Beemelmanns C."/>
        </authorList>
    </citation>
    <scope>NUCLEOTIDE SEQUENCE [LARGE SCALE GENOMIC DNA]</scope>
    <source>
        <strain evidence="4 5">RB68</strain>
    </source>
</reference>
<feature type="transmembrane region" description="Helical" evidence="2">
    <location>
        <begin position="86"/>
        <end position="108"/>
    </location>
</feature>
<feature type="domain" description="DUF6286" evidence="3">
    <location>
        <begin position="97"/>
        <end position="202"/>
    </location>
</feature>
<comment type="caution">
    <text evidence="4">The sequence shown here is derived from an EMBL/GenBank/DDBJ whole genome shotgun (WGS) entry which is preliminary data.</text>
</comment>
<evidence type="ECO:0000313" key="4">
    <source>
        <dbReference type="EMBL" id="MQY06706.1"/>
    </source>
</evidence>
<dbReference type="Proteomes" id="UP000487268">
    <property type="component" value="Unassembled WGS sequence"/>
</dbReference>
<evidence type="ECO:0000313" key="5">
    <source>
        <dbReference type="Proteomes" id="UP000487268"/>
    </source>
</evidence>
<name>A0A7K0C057_9ACTN</name>
<keyword evidence="2" id="KW-0472">Membrane</keyword>
<feature type="transmembrane region" description="Helical" evidence="2">
    <location>
        <begin position="36"/>
        <end position="62"/>
    </location>
</feature>
<dbReference type="AlphaFoldDB" id="A0A7K0C057"/>
<dbReference type="RefSeq" id="WP_153536121.1">
    <property type="nucleotide sequence ID" value="NZ_WEGH01000003.1"/>
</dbReference>
<dbReference type="Pfam" id="PF19803">
    <property type="entry name" value="DUF6286"/>
    <property type="match status" value="1"/>
</dbReference>
<organism evidence="4 5">
    <name type="scientific">Actinomadura macrotermitis</name>
    <dbReference type="NCBI Taxonomy" id="2585200"/>
    <lineage>
        <taxon>Bacteria</taxon>
        <taxon>Bacillati</taxon>
        <taxon>Actinomycetota</taxon>
        <taxon>Actinomycetes</taxon>
        <taxon>Streptosporangiales</taxon>
        <taxon>Thermomonosporaceae</taxon>
        <taxon>Actinomadura</taxon>
    </lineage>
</organism>
<feature type="region of interest" description="Disordered" evidence="1">
    <location>
        <begin position="1"/>
        <end position="24"/>
    </location>
</feature>
<keyword evidence="2" id="KW-0812">Transmembrane</keyword>
<dbReference type="InterPro" id="IPR046253">
    <property type="entry name" value="DUF6286"/>
</dbReference>
<evidence type="ECO:0000256" key="1">
    <source>
        <dbReference type="SAM" id="MobiDB-lite"/>
    </source>
</evidence>